<name>A0A6B0UHE6_IXORI</name>
<sequence>MLRTIWPAVLSMLRTIWPAVLSMLRTIWPAVVSVLQTICFPQMFPQISRKTLAATVSCHPRAQRILLLVNSRNQRKRCWICNANFRMHKSGWVYSSKKFRD</sequence>
<accession>A0A6B0UHE6</accession>
<proteinExistence type="predicted"/>
<reference evidence="1" key="1">
    <citation type="submission" date="2019-12" db="EMBL/GenBank/DDBJ databases">
        <title>An insight into the sialome of adult female Ixodes ricinus ticks feeding for 6 days.</title>
        <authorList>
            <person name="Perner J."/>
            <person name="Ribeiro J.M.C."/>
        </authorList>
    </citation>
    <scope>NUCLEOTIDE SEQUENCE</scope>
    <source>
        <strain evidence="1">Semi-engorged</strain>
        <tissue evidence="1">Salivary glands</tissue>
    </source>
</reference>
<dbReference type="AlphaFoldDB" id="A0A6B0UHE6"/>
<dbReference type="EMBL" id="GIFC01006293">
    <property type="protein sequence ID" value="MXU88376.1"/>
    <property type="molecule type" value="Transcribed_RNA"/>
</dbReference>
<protein>
    <submittedName>
        <fullName evidence="1">Putative secreted protein</fullName>
    </submittedName>
</protein>
<organism evidence="1">
    <name type="scientific">Ixodes ricinus</name>
    <name type="common">Common tick</name>
    <name type="synonym">Acarus ricinus</name>
    <dbReference type="NCBI Taxonomy" id="34613"/>
    <lineage>
        <taxon>Eukaryota</taxon>
        <taxon>Metazoa</taxon>
        <taxon>Ecdysozoa</taxon>
        <taxon>Arthropoda</taxon>
        <taxon>Chelicerata</taxon>
        <taxon>Arachnida</taxon>
        <taxon>Acari</taxon>
        <taxon>Parasitiformes</taxon>
        <taxon>Ixodida</taxon>
        <taxon>Ixodoidea</taxon>
        <taxon>Ixodidae</taxon>
        <taxon>Ixodinae</taxon>
        <taxon>Ixodes</taxon>
    </lineage>
</organism>
<evidence type="ECO:0000313" key="1">
    <source>
        <dbReference type="EMBL" id="MXU88376.1"/>
    </source>
</evidence>